<dbReference type="GO" id="GO:0032153">
    <property type="term" value="C:cell division site"/>
    <property type="evidence" value="ECO:0007669"/>
    <property type="project" value="TreeGrafter"/>
</dbReference>
<sequence>MKVALLGVGGCGTRLVDQFVRTEQRTGRSVTNGNVLAFHTESQPLSQTTALSTDQHILLGDTHPAVLRRDTNSPATDAQNSSHDPKRHSETSTTTSQHSTSSNSRPRGYDINEYGVGGDPDVGAQVAKADRPEIRRALDKIDETEVAATMIVAGLGGGTGAGVGSVLLEELTDIYETEVYTLGVLPADTESDQRALTAARGLRTLVPRAASTLLVDNDSWSRDRDAVADCYQSINQMTVDRLLSVFGAGEANATFESELRIDPADISRTLAVGGVTTVGRATIEIDSNAHGLLARILRLLGRSQSSGSTPVDASKIKTLISRAVQSKLTLPCEITSADRVLLILSGPPDTISRKGFETGRYLLEEETQTVEVLAGDEPIQNTTELTATVVLANVTSVPQIDELQRRAVTAEDAVTTTSGPSTTTEQTTTTDEVNSQTVEPSADEDSIPTEFDFTNAETTSETSDSTEQ</sequence>
<reference evidence="9 10" key="1">
    <citation type="submission" date="2015-08" db="EMBL/GenBank/DDBJ databases">
        <title>Genomes of Isolates from Cabo Rojo, PR.</title>
        <authorList>
            <person name="Sanchez-Nieves R.L."/>
            <person name="Montalvo-Rodriguez R."/>
        </authorList>
    </citation>
    <scope>NUCLEOTIDE SEQUENCE [LARGE SCALE GENOMIC DNA]</scope>
    <source>
        <strain evidence="9 10">5</strain>
    </source>
</reference>
<dbReference type="InterPro" id="IPR017975">
    <property type="entry name" value="Tubulin_CS"/>
</dbReference>
<accession>A0A0N0BRF5</accession>
<evidence type="ECO:0000256" key="2">
    <source>
        <dbReference type="ARBA" id="ARBA00022490"/>
    </source>
</evidence>
<feature type="binding site" evidence="6">
    <location>
        <position position="235"/>
    </location>
    <ligand>
        <name>GTP</name>
        <dbReference type="ChEBI" id="CHEBI:37565"/>
    </ligand>
</feature>
<dbReference type="GO" id="GO:0007017">
    <property type="term" value="P:microtubule-based process"/>
    <property type="evidence" value="ECO:0007669"/>
    <property type="project" value="InterPro"/>
</dbReference>
<dbReference type="HAMAP" id="MF_01946">
    <property type="entry name" value="CetZ"/>
    <property type="match status" value="1"/>
</dbReference>
<dbReference type="GO" id="GO:0003924">
    <property type="term" value="F:GTPase activity"/>
    <property type="evidence" value="ECO:0007669"/>
    <property type="project" value="InterPro"/>
</dbReference>
<keyword evidence="9" id="KW-0131">Cell cycle</keyword>
<dbReference type="OrthoDB" id="329751at2157"/>
<dbReference type="PATRIC" id="fig|1705389.3.peg.2832"/>
<feature type="binding site" evidence="6">
    <location>
        <position position="190"/>
    </location>
    <ligand>
        <name>GTP</name>
        <dbReference type="ChEBI" id="CHEBI:37565"/>
    </ligand>
</feature>
<dbReference type="InterPro" id="IPR032907">
    <property type="entry name" value="CetZ"/>
</dbReference>
<evidence type="ECO:0000256" key="7">
    <source>
        <dbReference type="SAM" id="MobiDB-lite"/>
    </source>
</evidence>
<evidence type="ECO:0000256" key="5">
    <source>
        <dbReference type="ARBA" id="ARBA00023134"/>
    </source>
</evidence>
<keyword evidence="2 6" id="KW-0963">Cytoplasm</keyword>
<dbReference type="Pfam" id="PF21011">
    <property type="entry name" value="CetZ_C"/>
    <property type="match status" value="1"/>
</dbReference>
<dbReference type="InterPro" id="IPR048737">
    <property type="entry name" value="CetZ_C"/>
</dbReference>
<feature type="compositionally biased region" description="Low complexity" evidence="7">
    <location>
        <begin position="91"/>
        <end position="104"/>
    </location>
</feature>
<dbReference type="CDD" id="cd02202">
    <property type="entry name" value="CetZ_tubulin-like"/>
    <property type="match status" value="1"/>
</dbReference>
<feature type="compositionally biased region" description="Low complexity" evidence="7">
    <location>
        <begin position="415"/>
        <end position="430"/>
    </location>
</feature>
<dbReference type="STRING" id="1765655.AMR74_10150"/>
<dbReference type="PROSITE" id="PS00227">
    <property type="entry name" value="TUBULIN"/>
    <property type="match status" value="1"/>
</dbReference>
<organism evidence="9 10">
    <name type="scientific">Halorubrum tropicale</name>
    <dbReference type="NCBI Taxonomy" id="1765655"/>
    <lineage>
        <taxon>Archaea</taxon>
        <taxon>Methanobacteriati</taxon>
        <taxon>Methanobacteriota</taxon>
        <taxon>Stenosarchaea group</taxon>
        <taxon>Halobacteria</taxon>
        <taxon>Halobacteriales</taxon>
        <taxon>Haloferacaceae</taxon>
        <taxon>Halorubrum</taxon>
    </lineage>
</organism>
<feature type="binding site" evidence="6">
    <location>
        <begin position="158"/>
        <end position="160"/>
    </location>
    <ligand>
        <name>GTP</name>
        <dbReference type="ChEBI" id="CHEBI:37565"/>
    </ligand>
</feature>
<evidence type="ECO:0000256" key="3">
    <source>
        <dbReference type="ARBA" id="ARBA00022741"/>
    </source>
</evidence>
<evidence type="ECO:0000256" key="6">
    <source>
        <dbReference type="HAMAP-Rule" id="MF_01946"/>
    </source>
</evidence>
<evidence type="ECO:0000259" key="8">
    <source>
        <dbReference type="SMART" id="SM00864"/>
    </source>
</evidence>
<proteinExistence type="inferred from homology"/>
<feature type="domain" description="Tubulin/FtsZ GTPase" evidence="8">
    <location>
        <begin position="2"/>
        <end position="253"/>
    </location>
</feature>
<dbReference type="GO" id="GO:0005525">
    <property type="term" value="F:GTP binding"/>
    <property type="evidence" value="ECO:0007669"/>
    <property type="project" value="UniProtKB-UniRule"/>
</dbReference>
<dbReference type="Proteomes" id="UP000037747">
    <property type="component" value="Unassembled WGS sequence"/>
</dbReference>
<evidence type="ECO:0000313" key="9">
    <source>
        <dbReference type="EMBL" id="KOX96770.1"/>
    </source>
</evidence>
<keyword evidence="3 6" id="KW-0547">Nucleotide-binding</keyword>
<dbReference type="InterPro" id="IPR045061">
    <property type="entry name" value="FtsZ/CetZ"/>
</dbReference>
<evidence type="ECO:0000256" key="1">
    <source>
        <dbReference type="ARBA" id="ARBA00006877"/>
    </source>
</evidence>
<feature type="binding site" evidence="6">
    <location>
        <position position="217"/>
    </location>
    <ligand>
        <name>GTP</name>
        <dbReference type="ChEBI" id="CHEBI:37565"/>
    </ligand>
</feature>
<dbReference type="InterPro" id="IPR036525">
    <property type="entry name" value="Tubulin/FtsZ_GTPase_sf"/>
</dbReference>
<comment type="caution">
    <text evidence="9">The sequence shown here is derived from an EMBL/GenBank/DDBJ whole genome shotgun (WGS) entry which is preliminary data.</text>
</comment>
<dbReference type="SMART" id="SM00864">
    <property type="entry name" value="Tubulin"/>
    <property type="match status" value="1"/>
</dbReference>
<keyword evidence="5 6" id="KW-0342">GTP-binding</keyword>
<dbReference type="EMBL" id="LIST01000003">
    <property type="protein sequence ID" value="KOX96770.1"/>
    <property type="molecule type" value="Genomic_DNA"/>
</dbReference>
<feature type="compositionally biased region" description="Polar residues" evidence="7">
    <location>
        <begin position="72"/>
        <end position="82"/>
    </location>
</feature>
<dbReference type="GO" id="GO:0005874">
    <property type="term" value="C:microtubule"/>
    <property type="evidence" value="ECO:0007669"/>
    <property type="project" value="InterPro"/>
</dbReference>
<keyword evidence="4 6" id="KW-0133">Cell shape</keyword>
<feature type="region of interest" description="Disordered" evidence="7">
    <location>
        <begin position="67"/>
        <end position="121"/>
    </location>
</feature>
<dbReference type="AlphaFoldDB" id="A0A0N0BRF5"/>
<feature type="region of interest" description="Disordered" evidence="7">
    <location>
        <begin position="408"/>
        <end position="468"/>
    </location>
</feature>
<name>A0A0N0BRF5_9EURY</name>
<dbReference type="Gene3D" id="3.30.1330.20">
    <property type="entry name" value="Tubulin/FtsZ, C-terminal domain"/>
    <property type="match status" value="1"/>
</dbReference>
<evidence type="ECO:0000256" key="4">
    <source>
        <dbReference type="ARBA" id="ARBA00022960"/>
    </source>
</evidence>
<dbReference type="PANTHER" id="PTHR30314">
    <property type="entry name" value="CELL DIVISION PROTEIN FTSZ-RELATED"/>
    <property type="match status" value="1"/>
</dbReference>
<comment type="subcellular location">
    <subcellularLocation>
        <location evidence="6">Cytoplasm</location>
    </subcellularLocation>
</comment>
<comment type="similarity">
    <text evidence="1 6">Belongs to the CetZ family.</text>
</comment>
<dbReference type="GO" id="GO:0005737">
    <property type="term" value="C:cytoplasm"/>
    <property type="evidence" value="ECO:0007669"/>
    <property type="project" value="UniProtKB-SubCell"/>
</dbReference>
<protein>
    <recommendedName>
        <fullName evidence="6">Tubulin-like protein CetZ</fullName>
    </recommendedName>
</protein>
<dbReference type="PANTHER" id="PTHR30314:SF10">
    <property type="entry name" value="TUBULIN-LIKE PROTEIN CETZ"/>
    <property type="match status" value="1"/>
</dbReference>
<dbReference type="GO" id="GO:0008360">
    <property type="term" value="P:regulation of cell shape"/>
    <property type="evidence" value="ECO:0007669"/>
    <property type="project" value="UniProtKB-UniRule"/>
</dbReference>
<dbReference type="SUPFAM" id="SSF52490">
    <property type="entry name" value="Tubulin nucleotide-binding domain-like"/>
    <property type="match status" value="1"/>
</dbReference>
<gene>
    <name evidence="6" type="primary">cetZ</name>
    <name evidence="9" type="ORF">AMR74_10150</name>
</gene>
<dbReference type="InterPro" id="IPR003008">
    <property type="entry name" value="Tubulin_FtsZ_GTPase"/>
</dbReference>
<keyword evidence="10" id="KW-1185">Reference proteome</keyword>
<keyword evidence="9" id="KW-0132">Cell division</keyword>
<feature type="compositionally biased region" description="Low complexity" evidence="7">
    <location>
        <begin position="457"/>
        <end position="468"/>
    </location>
</feature>
<dbReference type="InterPro" id="IPR037103">
    <property type="entry name" value="Tubulin/FtsZ-like_C"/>
</dbReference>
<comment type="caution">
    <text evidence="6">Lacks conserved residue(s) required for the propagation of feature annotation.</text>
</comment>
<dbReference type="GO" id="GO:0051301">
    <property type="term" value="P:cell division"/>
    <property type="evidence" value="ECO:0007669"/>
    <property type="project" value="UniProtKB-KW"/>
</dbReference>
<dbReference type="Pfam" id="PF00091">
    <property type="entry name" value="Tubulin"/>
    <property type="match status" value="1"/>
</dbReference>
<dbReference type="RefSeq" id="WP_053771937.1">
    <property type="nucleotide sequence ID" value="NZ_LIST01000003.1"/>
</dbReference>
<dbReference type="Gene3D" id="3.40.50.1440">
    <property type="entry name" value="Tubulin/FtsZ, GTPase domain"/>
    <property type="match status" value="1"/>
</dbReference>
<evidence type="ECO:0000313" key="10">
    <source>
        <dbReference type="Proteomes" id="UP000037747"/>
    </source>
</evidence>
<comment type="function">
    <text evidence="6">Involved in cell shape control.</text>
</comment>